<evidence type="ECO:0000313" key="2">
    <source>
        <dbReference type="Proteomes" id="UP000188543"/>
    </source>
</evidence>
<gene>
    <name evidence="1" type="ORF">A8E72_34130</name>
</gene>
<dbReference type="AlphaFoldDB" id="A0A1V2VV73"/>
<dbReference type="Proteomes" id="UP000188543">
    <property type="component" value="Unassembled WGS sequence"/>
</dbReference>
<name>A0A1V2VV73_9BURK</name>
<dbReference type="EMBL" id="MUTJ01000100">
    <property type="protein sequence ID" value="ONU76353.1"/>
    <property type="molecule type" value="Genomic_DNA"/>
</dbReference>
<accession>A0A1V2VV73</accession>
<proteinExistence type="predicted"/>
<comment type="caution">
    <text evidence="1">The sequence shown here is derived from an EMBL/GenBank/DDBJ whole genome shotgun (WGS) entry which is preliminary data.</text>
</comment>
<organism evidence="1 2">
    <name type="scientific">Burkholderia cenocepacia</name>
    <dbReference type="NCBI Taxonomy" id="95486"/>
    <lineage>
        <taxon>Bacteria</taxon>
        <taxon>Pseudomonadati</taxon>
        <taxon>Pseudomonadota</taxon>
        <taxon>Betaproteobacteria</taxon>
        <taxon>Burkholderiales</taxon>
        <taxon>Burkholderiaceae</taxon>
        <taxon>Burkholderia</taxon>
        <taxon>Burkholderia cepacia complex</taxon>
    </lineage>
</organism>
<reference evidence="1 2" key="1">
    <citation type="submission" date="2016-08" db="EMBL/GenBank/DDBJ databases">
        <authorList>
            <person name="Seilhamer J.J."/>
        </authorList>
    </citation>
    <scope>NUCLEOTIDE SEQUENCE [LARGE SCALE GENOMIC DNA]</scope>
    <source>
        <strain evidence="1 2">VC14762</strain>
    </source>
</reference>
<evidence type="ECO:0000313" key="1">
    <source>
        <dbReference type="EMBL" id="ONU76353.1"/>
    </source>
</evidence>
<protein>
    <submittedName>
        <fullName evidence="1">Uncharacterized protein</fullName>
    </submittedName>
</protein>
<sequence length="266" mass="30085">MTKATQKEKGMFMVQEFHDVVMSGKFLKIQQGRKGQSLKQSMDEVAEDFHNPIVPYIDSFNDAEELIRPVLFQIHGDKKLESAFAKSLYYTLLLMARDKQSGSWVAQISFAYYLSFGDLQKAQTFILFINGKLNESLIISMALMLNATSEYVDLAPLFSDKLKLLKKIGINLNGKFQENSWSKDKTTIAQELAKNLPDDDYRGEVPSYLEMLEAAHLQGIDLVKALPIAEEEGNQEFNSFVMKLKLDKDAKPKPEVSRVAQDGGKI</sequence>
<dbReference type="RefSeq" id="WP_077176813.1">
    <property type="nucleotide sequence ID" value="NZ_MUTB01000172.1"/>
</dbReference>